<feature type="transmembrane region" description="Helical" evidence="6">
    <location>
        <begin position="296"/>
        <end position="316"/>
    </location>
</feature>
<name>A0A3Q7H6D8_SOLLC</name>
<sequence length="402" mass="44432">MGFETYKPTIVMIALQFMYAAITLCTRVTLVQGLSARVFVVYRQTIAFLLIAPIAFGPRRKTGNSICLGWKSFWLIFLASLVGVTINQNIYFSGLYYSSSSIASATGNLVPAFTFLMAWVMGLEKVQMKSLRSIAKVIGTILCVAGAVAMALIKGPKLLNSQFIPTNGLLLLILGKENSDNLDSNWMLGVILLIASAICWSFWLILQCRIFDRNSIDIGVTHVTLSSNCPDHLCLTAWLCLFAAIQSGFATIFIEPNINSWKINSSLELISCLYTGFSSAVSFFGQAWCISHRGPLFSAMFNPLCTVIVTIFASTFMKEELYTGSLVGSLAVIFGLYVVLWGKSKDKKEENIIVDKEPVKQHNIQETTIIIQNSNLDLITSCKIDLEEPLLTKISTNNEDDK</sequence>
<dbReference type="Gramene" id="Solyc07g006290.2.1">
    <property type="protein sequence ID" value="Solyc07g006290.2.1"/>
    <property type="gene ID" value="Solyc07g006290.2"/>
</dbReference>
<evidence type="ECO:0000256" key="3">
    <source>
        <dbReference type="ARBA" id="ARBA00022692"/>
    </source>
</evidence>
<keyword evidence="9" id="KW-1185">Reference proteome</keyword>
<reference evidence="8" key="2">
    <citation type="submission" date="2019-01" db="UniProtKB">
        <authorList>
            <consortium name="EnsemblPlants"/>
        </authorList>
    </citation>
    <scope>IDENTIFICATION</scope>
    <source>
        <strain evidence="8">cv. Heinz 1706</strain>
    </source>
</reference>
<evidence type="ECO:0000256" key="6">
    <source>
        <dbReference type="RuleBase" id="RU363077"/>
    </source>
</evidence>
<dbReference type="PANTHER" id="PTHR31218">
    <property type="entry name" value="WAT1-RELATED PROTEIN"/>
    <property type="match status" value="1"/>
</dbReference>
<feature type="domain" description="EamA" evidence="7">
    <location>
        <begin position="10"/>
        <end position="149"/>
    </location>
</feature>
<keyword evidence="5 6" id="KW-0472">Membrane</keyword>
<dbReference type="GO" id="GO:0022857">
    <property type="term" value="F:transmembrane transporter activity"/>
    <property type="evidence" value="ECO:0007669"/>
    <property type="project" value="InterPro"/>
</dbReference>
<dbReference type="Proteomes" id="UP000004994">
    <property type="component" value="Chromosome 7"/>
</dbReference>
<feature type="transmembrane region" description="Helical" evidence="6">
    <location>
        <begin position="36"/>
        <end position="56"/>
    </location>
</feature>
<feature type="transmembrane region" description="Helical" evidence="6">
    <location>
        <begin position="134"/>
        <end position="153"/>
    </location>
</feature>
<comment type="similarity">
    <text evidence="2 6">Belongs to the drug/metabolite transporter (DMT) superfamily. Plant drug/metabolite exporter (P-DME) (TC 2.A.7.4) family.</text>
</comment>
<feature type="transmembrane region" description="Helical" evidence="6">
    <location>
        <begin position="102"/>
        <end position="122"/>
    </location>
</feature>
<evidence type="ECO:0000256" key="5">
    <source>
        <dbReference type="ARBA" id="ARBA00023136"/>
    </source>
</evidence>
<evidence type="ECO:0000313" key="8">
    <source>
        <dbReference type="EnsemblPlants" id="Solyc07g006290.2.1"/>
    </source>
</evidence>
<dbReference type="AlphaFoldDB" id="A0A3Q7H6D8"/>
<keyword evidence="3 6" id="KW-0812">Transmembrane</keyword>
<dbReference type="OMA" id="FETYKPT"/>
<feature type="transmembrane region" description="Helical" evidence="6">
    <location>
        <begin position="68"/>
        <end position="90"/>
    </location>
</feature>
<dbReference type="InParanoid" id="A0A3Q7H6D8"/>
<dbReference type="InterPro" id="IPR030184">
    <property type="entry name" value="WAT1-related"/>
</dbReference>
<feature type="transmembrane region" description="Helical" evidence="6">
    <location>
        <begin position="322"/>
        <end position="342"/>
    </location>
</feature>
<proteinExistence type="inferred from homology"/>
<keyword evidence="4 6" id="KW-1133">Transmembrane helix</keyword>
<dbReference type="PaxDb" id="4081-Solyc07g006290.1.1"/>
<evidence type="ECO:0000256" key="1">
    <source>
        <dbReference type="ARBA" id="ARBA00004141"/>
    </source>
</evidence>
<dbReference type="InterPro" id="IPR000620">
    <property type="entry name" value="EamA_dom"/>
</dbReference>
<accession>A0A3Q7H6D8</accession>
<dbReference type="SUPFAM" id="SSF103481">
    <property type="entry name" value="Multidrug resistance efflux transporter EmrE"/>
    <property type="match status" value="2"/>
</dbReference>
<evidence type="ECO:0000256" key="2">
    <source>
        <dbReference type="ARBA" id="ARBA00007635"/>
    </source>
</evidence>
<dbReference type="EnsemblPlants" id="Solyc07g006290.2.1">
    <property type="protein sequence ID" value="Solyc07g006290.2.1"/>
    <property type="gene ID" value="Solyc07g006290.2"/>
</dbReference>
<evidence type="ECO:0000256" key="4">
    <source>
        <dbReference type="ARBA" id="ARBA00022989"/>
    </source>
</evidence>
<protein>
    <recommendedName>
        <fullName evidence="6">WAT1-related protein</fullName>
    </recommendedName>
</protein>
<feature type="transmembrane region" description="Helical" evidence="6">
    <location>
        <begin position="233"/>
        <end position="254"/>
    </location>
</feature>
<evidence type="ECO:0000313" key="9">
    <source>
        <dbReference type="Proteomes" id="UP000004994"/>
    </source>
</evidence>
<dbReference type="InterPro" id="IPR037185">
    <property type="entry name" value="EmrE-like"/>
</dbReference>
<dbReference type="Pfam" id="PF00892">
    <property type="entry name" value="EamA"/>
    <property type="match status" value="1"/>
</dbReference>
<organism evidence="8">
    <name type="scientific">Solanum lycopersicum</name>
    <name type="common">Tomato</name>
    <name type="synonym">Lycopersicon esculentum</name>
    <dbReference type="NCBI Taxonomy" id="4081"/>
    <lineage>
        <taxon>Eukaryota</taxon>
        <taxon>Viridiplantae</taxon>
        <taxon>Streptophyta</taxon>
        <taxon>Embryophyta</taxon>
        <taxon>Tracheophyta</taxon>
        <taxon>Spermatophyta</taxon>
        <taxon>Magnoliopsida</taxon>
        <taxon>eudicotyledons</taxon>
        <taxon>Gunneridae</taxon>
        <taxon>Pentapetalae</taxon>
        <taxon>asterids</taxon>
        <taxon>lamiids</taxon>
        <taxon>Solanales</taxon>
        <taxon>Solanaceae</taxon>
        <taxon>Solanoideae</taxon>
        <taxon>Solaneae</taxon>
        <taxon>Solanum</taxon>
        <taxon>Solanum subgen. Lycopersicon</taxon>
    </lineage>
</organism>
<feature type="transmembrane region" description="Helical" evidence="6">
    <location>
        <begin position="266"/>
        <end position="284"/>
    </location>
</feature>
<feature type="transmembrane region" description="Helical" evidence="6">
    <location>
        <begin position="186"/>
        <end position="206"/>
    </location>
</feature>
<evidence type="ECO:0000259" key="7">
    <source>
        <dbReference type="Pfam" id="PF00892"/>
    </source>
</evidence>
<comment type="subcellular location">
    <subcellularLocation>
        <location evidence="1 6">Membrane</location>
        <topology evidence="1 6">Multi-pass membrane protein</topology>
    </subcellularLocation>
</comment>
<feature type="transmembrane region" description="Helical" evidence="6">
    <location>
        <begin position="12"/>
        <end position="30"/>
    </location>
</feature>
<dbReference type="GO" id="GO:0005886">
    <property type="term" value="C:plasma membrane"/>
    <property type="evidence" value="ECO:0000318"/>
    <property type="project" value="GO_Central"/>
</dbReference>
<reference evidence="8" key="1">
    <citation type="journal article" date="2012" name="Nature">
        <title>The tomato genome sequence provides insights into fleshy fruit evolution.</title>
        <authorList>
            <consortium name="Tomato Genome Consortium"/>
        </authorList>
    </citation>
    <scope>NUCLEOTIDE SEQUENCE [LARGE SCALE GENOMIC DNA]</scope>
    <source>
        <strain evidence="8">cv. Heinz 1706</strain>
    </source>
</reference>